<name>A0A5B7E3D7_PORTR</name>
<dbReference type="EMBL" id="VSRR010001929">
    <property type="protein sequence ID" value="MPC28531.1"/>
    <property type="molecule type" value="Genomic_DNA"/>
</dbReference>
<dbReference type="AlphaFoldDB" id="A0A5B7E3D7"/>
<reference evidence="1 2" key="1">
    <citation type="submission" date="2019-05" db="EMBL/GenBank/DDBJ databases">
        <title>Another draft genome of Portunus trituberculatus and its Hox gene families provides insights of decapod evolution.</title>
        <authorList>
            <person name="Jeong J.-H."/>
            <person name="Song I."/>
            <person name="Kim S."/>
            <person name="Choi T."/>
            <person name="Kim D."/>
            <person name="Ryu S."/>
            <person name="Kim W."/>
        </authorList>
    </citation>
    <scope>NUCLEOTIDE SEQUENCE [LARGE SCALE GENOMIC DNA]</scope>
    <source>
        <tissue evidence="1">Muscle</tissue>
    </source>
</reference>
<proteinExistence type="predicted"/>
<comment type="caution">
    <text evidence="1">The sequence shown here is derived from an EMBL/GenBank/DDBJ whole genome shotgun (WGS) entry which is preliminary data.</text>
</comment>
<evidence type="ECO:0000313" key="1">
    <source>
        <dbReference type="EMBL" id="MPC28531.1"/>
    </source>
</evidence>
<protein>
    <submittedName>
        <fullName evidence="1">Uncharacterized protein</fullName>
    </submittedName>
</protein>
<dbReference type="Proteomes" id="UP000324222">
    <property type="component" value="Unassembled WGS sequence"/>
</dbReference>
<evidence type="ECO:0000313" key="2">
    <source>
        <dbReference type="Proteomes" id="UP000324222"/>
    </source>
</evidence>
<sequence>MAAQPESLPLPRWPGTVPLCACQASPSPFPLGCLAATLTVIPLPGRPRPPPAARRPSTLHLSFMRASVVRNTHSTPAAELLRPRSLVTVFIY</sequence>
<keyword evidence="2" id="KW-1185">Reference proteome</keyword>
<gene>
    <name evidence="1" type="ORF">E2C01_021739</name>
</gene>
<organism evidence="1 2">
    <name type="scientific">Portunus trituberculatus</name>
    <name type="common">Swimming crab</name>
    <name type="synonym">Neptunus trituberculatus</name>
    <dbReference type="NCBI Taxonomy" id="210409"/>
    <lineage>
        <taxon>Eukaryota</taxon>
        <taxon>Metazoa</taxon>
        <taxon>Ecdysozoa</taxon>
        <taxon>Arthropoda</taxon>
        <taxon>Crustacea</taxon>
        <taxon>Multicrustacea</taxon>
        <taxon>Malacostraca</taxon>
        <taxon>Eumalacostraca</taxon>
        <taxon>Eucarida</taxon>
        <taxon>Decapoda</taxon>
        <taxon>Pleocyemata</taxon>
        <taxon>Brachyura</taxon>
        <taxon>Eubrachyura</taxon>
        <taxon>Portunoidea</taxon>
        <taxon>Portunidae</taxon>
        <taxon>Portuninae</taxon>
        <taxon>Portunus</taxon>
    </lineage>
</organism>
<accession>A0A5B7E3D7</accession>